<evidence type="ECO:0000256" key="2">
    <source>
        <dbReference type="ARBA" id="ARBA00023015"/>
    </source>
</evidence>
<reference evidence="7 8" key="1">
    <citation type="submission" date="2023-06" db="EMBL/GenBank/DDBJ databases">
        <title>Cellulomonas sp. MW4 Whole genome sequence.</title>
        <authorList>
            <person name="Park S."/>
        </authorList>
    </citation>
    <scope>NUCLEOTIDE SEQUENCE [LARGE SCALE GENOMIC DNA]</scope>
    <source>
        <strain evidence="7 8">MW4</strain>
    </source>
</reference>
<evidence type="ECO:0000256" key="1">
    <source>
        <dbReference type="ARBA" id="ARBA00022491"/>
    </source>
</evidence>
<keyword evidence="2" id="KW-0805">Transcription regulation</keyword>
<comment type="caution">
    <text evidence="7">The sequence shown here is derived from an EMBL/GenBank/DDBJ whole genome shotgun (WGS) entry which is preliminary data.</text>
</comment>
<accession>A0ABT7SHW9</accession>
<keyword evidence="4" id="KW-0804">Transcription</keyword>
<dbReference type="InterPro" id="IPR036271">
    <property type="entry name" value="Tet_transcr_reg_TetR-rel_C_sf"/>
</dbReference>
<evidence type="ECO:0000313" key="8">
    <source>
        <dbReference type="Proteomes" id="UP001529338"/>
    </source>
</evidence>
<dbReference type="InterPro" id="IPR003012">
    <property type="entry name" value="Tet_transcr_reg_TetR"/>
</dbReference>
<evidence type="ECO:0000256" key="4">
    <source>
        <dbReference type="ARBA" id="ARBA00023163"/>
    </source>
</evidence>
<dbReference type="SUPFAM" id="SSF48498">
    <property type="entry name" value="Tetracyclin repressor-like, C-terminal domain"/>
    <property type="match status" value="1"/>
</dbReference>
<dbReference type="RefSeq" id="WP_289455656.1">
    <property type="nucleotide sequence ID" value="NZ_JAUCGQ010000001.1"/>
</dbReference>
<dbReference type="PANTHER" id="PTHR30055:SF151">
    <property type="entry name" value="TRANSCRIPTIONAL REGULATORY PROTEIN"/>
    <property type="match status" value="1"/>
</dbReference>
<keyword evidence="1" id="KW-0678">Repressor</keyword>
<feature type="DNA-binding region" description="H-T-H motif" evidence="5">
    <location>
        <begin position="38"/>
        <end position="57"/>
    </location>
</feature>
<dbReference type="Pfam" id="PF00440">
    <property type="entry name" value="TetR_N"/>
    <property type="match status" value="1"/>
</dbReference>
<dbReference type="SUPFAM" id="SSF46689">
    <property type="entry name" value="Homeodomain-like"/>
    <property type="match status" value="1"/>
</dbReference>
<evidence type="ECO:0000259" key="6">
    <source>
        <dbReference type="PROSITE" id="PS50977"/>
    </source>
</evidence>
<dbReference type="PROSITE" id="PS50977">
    <property type="entry name" value="HTH_TETR_2"/>
    <property type="match status" value="1"/>
</dbReference>
<evidence type="ECO:0000313" key="7">
    <source>
        <dbReference type="EMBL" id="MDM7855788.1"/>
    </source>
</evidence>
<dbReference type="Pfam" id="PF02909">
    <property type="entry name" value="TetR_C_1"/>
    <property type="match status" value="1"/>
</dbReference>
<feature type="domain" description="HTH tetR-type" evidence="6">
    <location>
        <begin position="15"/>
        <end position="75"/>
    </location>
</feature>
<organism evidence="7 8">
    <name type="scientific">Cellulomonas alba</name>
    <dbReference type="NCBI Taxonomy" id="3053467"/>
    <lineage>
        <taxon>Bacteria</taxon>
        <taxon>Bacillati</taxon>
        <taxon>Actinomycetota</taxon>
        <taxon>Actinomycetes</taxon>
        <taxon>Micrococcales</taxon>
        <taxon>Cellulomonadaceae</taxon>
        <taxon>Cellulomonas</taxon>
    </lineage>
</organism>
<keyword evidence="8" id="KW-1185">Reference proteome</keyword>
<dbReference type="InterPro" id="IPR001647">
    <property type="entry name" value="HTH_TetR"/>
</dbReference>
<evidence type="ECO:0000256" key="5">
    <source>
        <dbReference type="PROSITE-ProRule" id="PRU00335"/>
    </source>
</evidence>
<proteinExistence type="predicted"/>
<dbReference type="Proteomes" id="UP001529338">
    <property type="component" value="Unassembled WGS sequence"/>
</dbReference>
<dbReference type="InterPro" id="IPR004111">
    <property type="entry name" value="Repressor_TetR_C"/>
</dbReference>
<dbReference type="PRINTS" id="PR00455">
    <property type="entry name" value="HTHTETR"/>
</dbReference>
<dbReference type="PANTHER" id="PTHR30055">
    <property type="entry name" value="HTH-TYPE TRANSCRIPTIONAL REGULATOR RUTR"/>
    <property type="match status" value="1"/>
</dbReference>
<dbReference type="Gene3D" id="1.10.357.10">
    <property type="entry name" value="Tetracycline Repressor, domain 2"/>
    <property type="match status" value="1"/>
</dbReference>
<gene>
    <name evidence="7" type="ORF">QRT04_12685</name>
</gene>
<sequence>MPARKSATRTATRAPLTRDRVLRAACELADEDGLDALTMRRLADALGVEAMSLYHHVPNKDAILDGLVELAFAEFAAEGALTATPATTPETWERDLRARILAARRVLLRHRWVPQLVETRAALAPAMVQYVDGVVGLMHAGGLSYDLIHHAMHALGSRVYGFTQELAPDDSSSGAELDPRLMALVPNLAAMLAEVVHDDPGSTLGWCDDQTEFEFGLDLLLEGLERRRAVEAGEG</sequence>
<evidence type="ECO:0000256" key="3">
    <source>
        <dbReference type="ARBA" id="ARBA00023125"/>
    </source>
</evidence>
<dbReference type="Gene3D" id="1.10.10.60">
    <property type="entry name" value="Homeodomain-like"/>
    <property type="match status" value="1"/>
</dbReference>
<dbReference type="InterPro" id="IPR009057">
    <property type="entry name" value="Homeodomain-like_sf"/>
</dbReference>
<keyword evidence="3 5" id="KW-0238">DNA-binding</keyword>
<protein>
    <submittedName>
        <fullName evidence="7">TetR/AcrR family transcriptional regulator C-terminal domain-containing protein</fullName>
    </submittedName>
</protein>
<name>A0ABT7SHW9_9CELL</name>
<dbReference type="PRINTS" id="PR00400">
    <property type="entry name" value="TETREPRESSOR"/>
</dbReference>
<dbReference type="InterPro" id="IPR050109">
    <property type="entry name" value="HTH-type_TetR-like_transc_reg"/>
</dbReference>
<dbReference type="EMBL" id="JAUCGQ010000001">
    <property type="protein sequence ID" value="MDM7855788.1"/>
    <property type="molecule type" value="Genomic_DNA"/>
</dbReference>